<keyword evidence="3" id="KW-1185">Reference proteome</keyword>
<dbReference type="InterPro" id="IPR014756">
    <property type="entry name" value="Ig_E-set"/>
</dbReference>
<organism evidence="2 3">
    <name type="scientific">Escovopsis weberi</name>
    <dbReference type="NCBI Taxonomy" id="150374"/>
    <lineage>
        <taxon>Eukaryota</taxon>
        <taxon>Fungi</taxon>
        <taxon>Dikarya</taxon>
        <taxon>Ascomycota</taxon>
        <taxon>Pezizomycotina</taxon>
        <taxon>Sordariomycetes</taxon>
        <taxon>Hypocreomycetidae</taxon>
        <taxon>Hypocreales</taxon>
        <taxon>Hypocreaceae</taxon>
        <taxon>Escovopsis</taxon>
    </lineage>
</organism>
<gene>
    <name evidence="2" type="ORF">ESCO_006783</name>
</gene>
<sequence length="103" mass="11734">MTPWHKEVVVHNGHIEVTGWAYSGGGRWPERVEVSTDGGRVCCHKVNIYSINAGRPATKRRLEEFQKQGESFLTITRPTKLSTMSLEEYEAAWATMEPRDVDE</sequence>
<name>A0A0M8MYF5_ESCWE</name>
<evidence type="ECO:0000313" key="3">
    <source>
        <dbReference type="Proteomes" id="UP000053831"/>
    </source>
</evidence>
<dbReference type="InterPro" id="IPR005066">
    <property type="entry name" value="MoCF_OxRdtse_dimer"/>
</dbReference>
<dbReference type="Proteomes" id="UP000053831">
    <property type="component" value="Unassembled WGS sequence"/>
</dbReference>
<reference evidence="2 3" key="1">
    <citation type="submission" date="2015-07" db="EMBL/GenBank/DDBJ databases">
        <title>The genome of the fungus Escovopsis weberi, a specialized disease agent of ant agriculture.</title>
        <authorList>
            <person name="de Man T.J."/>
            <person name="Stajich J.E."/>
            <person name="Kubicek C.P."/>
            <person name="Chenthamara K."/>
            <person name="Atanasova L."/>
            <person name="Druzhinina I.S."/>
            <person name="Birnbaum S."/>
            <person name="Barribeau S.M."/>
            <person name="Teiling C."/>
            <person name="Suen G."/>
            <person name="Currie C."/>
            <person name="Gerardo N.M."/>
        </authorList>
    </citation>
    <scope>NUCLEOTIDE SEQUENCE [LARGE SCALE GENOMIC DNA]</scope>
</reference>
<proteinExistence type="predicted"/>
<comment type="caution">
    <text evidence="2">The sequence shown here is derived from an EMBL/GenBank/DDBJ whole genome shotgun (WGS) entry which is preliminary data.</text>
</comment>
<dbReference type="GO" id="GO:0030151">
    <property type="term" value="F:molybdenum ion binding"/>
    <property type="evidence" value="ECO:0007669"/>
    <property type="project" value="InterPro"/>
</dbReference>
<accession>A0A0M8MYF5</accession>
<dbReference type="EMBL" id="LGSR01000011">
    <property type="protein sequence ID" value="KOS21318.1"/>
    <property type="molecule type" value="Genomic_DNA"/>
</dbReference>
<dbReference type="OrthoDB" id="10051395at2759"/>
<dbReference type="Pfam" id="PF03404">
    <property type="entry name" value="Mo-co_dimer"/>
    <property type="match status" value="1"/>
</dbReference>
<dbReference type="Gene3D" id="2.60.40.650">
    <property type="match status" value="1"/>
</dbReference>
<feature type="domain" description="Moybdenum cofactor oxidoreductase dimerisation" evidence="1">
    <location>
        <begin position="2"/>
        <end position="40"/>
    </location>
</feature>
<dbReference type="SUPFAM" id="SSF81296">
    <property type="entry name" value="E set domains"/>
    <property type="match status" value="1"/>
</dbReference>
<evidence type="ECO:0000313" key="2">
    <source>
        <dbReference type="EMBL" id="KOS21318.1"/>
    </source>
</evidence>
<protein>
    <recommendedName>
        <fullName evidence="1">Moybdenum cofactor oxidoreductase dimerisation domain-containing protein</fullName>
    </recommendedName>
</protein>
<evidence type="ECO:0000259" key="1">
    <source>
        <dbReference type="Pfam" id="PF03404"/>
    </source>
</evidence>
<dbReference type="AlphaFoldDB" id="A0A0M8MYF5"/>
<dbReference type="GO" id="GO:0016491">
    <property type="term" value="F:oxidoreductase activity"/>
    <property type="evidence" value="ECO:0007669"/>
    <property type="project" value="InterPro"/>
</dbReference>